<dbReference type="EMBL" id="CP143791">
    <property type="protein sequence ID" value="WVN90850.1"/>
    <property type="molecule type" value="Genomic_DNA"/>
</dbReference>
<reference evidence="2" key="2">
    <citation type="journal article" date="2022" name="Elife">
        <title>Obligate sexual reproduction of a homothallic fungus closely related to the Cryptococcus pathogenic species complex.</title>
        <authorList>
            <person name="Passer A.R."/>
            <person name="Clancey S.A."/>
            <person name="Shea T."/>
            <person name="David-Palma M."/>
            <person name="Averette A.F."/>
            <person name="Boekhout T."/>
            <person name="Porcel B.M."/>
            <person name="Nowrousian M."/>
            <person name="Cuomo C.A."/>
            <person name="Sun S."/>
            <person name="Heitman J."/>
            <person name="Coelho M.A."/>
        </authorList>
    </citation>
    <scope>NUCLEOTIDE SEQUENCE</scope>
    <source>
        <strain evidence="2">CBS 7841</strain>
    </source>
</reference>
<feature type="compositionally biased region" description="Basic and acidic residues" evidence="1">
    <location>
        <begin position="179"/>
        <end position="190"/>
    </location>
</feature>
<gene>
    <name evidence="2" type="ORF">L203_106093</name>
</gene>
<proteinExistence type="predicted"/>
<evidence type="ECO:0000313" key="3">
    <source>
        <dbReference type="Proteomes" id="UP000094043"/>
    </source>
</evidence>
<evidence type="ECO:0000313" key="2">
    <source>
        <dbReference type="EMBL" id="WVN90850.1"/>
    </source>
</evidence>
<dbReference type="Proteomes" id="UP000094043">
    <property type="component" value="Chromosome 8"/>
</dbReference>
<feature type="compositionally biased region" description="Basic and acidic residues" evidence="1">
    <location>
        <begin position="157"/>
        <end position="169"/>
    </location>
</feature>
<protein>
    <submittedName>
        <fullName evidence="2">Uncharacterized protein</fullName>
    </submittedName>
</protein>
<reference evidence="2" key="1">
    <citation type="submission" date="2016-06" db="EMBL/GenBank/DDBJ databases">
        <authorList>
            <person name="Cuomo C."/>
            <person name="Litvintseva A."/>
            <person name="Heitman J."/>
            <person name="Chen Y."/>
            <person name="Sun S."/>
            <person name="Springer D."/>
            <person name="Dromer F."/>
            <person name="Young S."/>
            <person name="Zeng Q."/>
            <person name="Chapman S."/>
            <person name="Gujja S."/>
            <person name="Saif S."/>
            <person name="Birren B."/>
        </authorList>
    </citation>
    <scope>NUCLEOTIDE SEQUENCE</scope>
    <source>
        <strain evidence="2">CBS 7841</strain>
    </source>
</reference>
<dbReference type="RefSeq" id="XP_066071550.1">
    <property type="nucleotide sequence ID" value="XM_066215453.1"/>
</dbReference>
<dbReference type="GeneID" id="91090301"/>
<keyword evidence="3" id="KW-1185">Reference proteome</keyword>
<accession>A0AAJ8M347</accession>
<reference evidence="2" key="3">
    <citation type="submission" date="2024-01" db="EMBL/GenBank/DDBJ databases">
        <authorList>
            <person name="Coelho M.A."/>
            <person name="David-Palma M."/>
            <person name="Shea T."/>
            <person name="Sun S."/>
            <person name="Cuomo C.A."/>
            <person name="Heitman J."/>
        </authorList>
    </citation>
    <scope>NUCLEOTIDE SEQUENCE</scope>
    <source>
        <strain evidence="2">CBS 7841</strain>
    </source>
</reference>
<feature type="region of interest" description="Disordered" evidence="1">
    <location>
        <begin position="94"/>
        <end position="224"/>
    </location>
</feature>
<organism evidence="2 3">
    <name type="scientific">Cryptococcus depauperatus CBS 7841</name>
    <dbReference type="NCBI Taxonomy" id="1295531"/>
    <lineage>
        <taxon>Eukaryota</taxon>
        <taxon>Fungi</taxon>
        <taxon>Dikarya</taxon>
        <taxon>Basidiomycota</taxon>
        <taxon>Agaricomycotina</taxon>
        <taxon>Tremellomycetes</taxon>
        <taxon>Tremellales</taxon>
        <taxon>Cryptococcaceae</taxon>
        <taxon>Cryptococcus</taxon>
    </lineage>
</organism>
<evidence type="ECO:0000256" key="1">
    <source>
        <dbReference type="SAM" id="MobiDB-lite"/>
    </source>
</evidence>
<dbReference type="AlphaFoldDB" id="A0AAJ8M347"/>
<feature type="compositionally biased region" description="Polar residues" evidence="1">
    <location>
        <begin position="142"/>
        <end position="156"/>
    </location>
</feature>
<name>A0AAJ8M347_9TREE</name>
<sequence length="224" mass="25960">MGVCYSTHYSADCCCDNECCGPCCDFCCENTVSYRRYPWGSRVIPQPAFPLYPVQQTVLVQPVRIPAPVIPYPLPIPQIGPRLPIVPGPPTFNFQGQPSYLERQPSGRGYWQERRRSEDSYSQQRRPSARRYSLDESPRYTLKQNKLLTPGPSSYSDTDHVRPLNDRVARSQSYQQRSPQDEYQHSERRPYHLQSFSTDPALSRAYRPRSRLEEKYSTSNPARF</sequence>
<dbReference type="KEGG" id="cdep:91090301"/>